<keyword evidence="2" id="KW-0328">Glycosyltransferase</keyword>
<dbReference type="PANTHER" id="PTHR12526">
    <property type="entry name" value="GLYCOSYLTRANSFERASE"/>
    <property type="match status" value="1"/>
</dbReference>
<dbReference type="Gene3D" id="3.40.50.2000">
    <property type="entry name" value="Glycogen Phosphorylase B"/>
    <property type="match status" value="2"/>
</dbReference>
<evidence type="ECO:0000259" key="1">
    <source>
        <dbReference type="Pfam" id="PF00534"/>
    </source>
</evidence>
<dbReference type="EMBL" id="JAVAMP010000004">
    <property type="protein sequence ID" value="MDP5274714.1"/>
    <property type="molecule type" value="Genomic_DNA"/>
</dbReference>
<protein>
    <submittedName>
        <fullName evidence="2">Glycosyltransferase family 4 protein</fullName>
        <ecNumber evidence="2">2.4.-.-</ecNumber>
    </submittedName>
</protein>
<keyword evidence="2" id="KW-0808">Transferase</keyword>
<comment type="caution">
    <text evidence="2">The sequence shown here is derived from an EMBL/GenBank/DDBJ whole genome shotgun (WGS) entry which is preliminary data.</text>
</comment>
<reference evidence="2 3" key="1">
    <citation type="submission" date="2023-08" db="EMBL/GenBank/DDBJ databases">
        <authorList>
            <person name="Park J.-S."/>
        </authorList>
    </citation>
    <scope>NUCLEOTIDE SEQUENCE [LARGE SCALE GENOMIC DNA]</scope>
    <source>
        <strain evidence="2 3">2205SS18-9</strain>
    </source>
</reference>
<dbReference type="GO" id="GO:0016757">
    <property type="term" value="F:glycosyltransferase activity"/>
    <property type="evidence" value="ECO:0007669"/>
    <property type="project" value="UniProtKB-KW"/>
</dbReference>
<sequence length="395" mass="45369">MKLLFAHDHIFYKFHGDYYSNGSFPKDVLLRYTSIFDKVHFISRQQVVNKQTNKMSLSTTENVEFINIPNFKSIKKVHKIFEARKIIKSEVEKADCVIARSSSIGSIAVEYAKKTNKPYVIEVVACPWDALWNYGRITGKMLAPFSYYKLKKIVKNAPYVLYVTNQFLQNRYPTNGMNISCSNVKIDIFEDQVFKDRLEKINSFSITNKIVFGTAAAVNVKFKGQQYVIEALSRLSKQGYDVEYQLAGNGDHTYLRSIAQKLGIEDKLVFLGAVPHHKIFSWMDNIDVYIQPSKQEGLPRAVLEAMSRACPVIGSNAGGIPELVDKEYIFSKGSVNDLVIKMIDLLTDKEEMSGQARTNFNTSKKYNQQELDIRRSYFLSKFKQDTMKEFKYVVE</sequence>
<name>A0ABT9IZA8_9BACL</name>
<dbReference type="SUPFAM" id="SSF53756">
    <property type="entry name" value="UDP-Glycosyltransferase/glycogen phosphorylase"/>
    <property type="match status" value="1"/>
</dbReference>
<dbReference type="CDD" id="cd03801">
    <property type="entry name" value="GT4_PimA-like"/>
    <property type="match status" value="1"/>
</dbReference>
<gene>
    <name evidence="2" type="ORF">Q5Y73_11380</name>
</gene>
<dbReference type="Proteomes" id="UP001231941">
    <property type="component" value="Unassembled WGS sequence"/>
</dbReference>
<dbReference type="RefSeq" id="WP_305992020.1">
    <property type="nucleotide sequence ID" value="NZ_JAVAMP010000004.1"/>
</dbReference>
<accession>A0ABT9IZA8</accession>
<proteinExistence type="predicted"/>
<organism evidence="2 3">
    <name type="scientific">Chengkuizengella axinellae</name>
    <dbReference type="NCBI Taxonomy" id="3064388"/>
    <lineage>
        <taxon>Bacteria</taxon>
        <taxon>Bacillati</taxon>
        <taxon>Bacillota</taxon>
        <taxon>Bacilli</taxon>
        <taxon>Bacillales</taxon>
        <taxon>Paenibacillaceae</taxon>
        <taxon>Chengkuizengella</taxon>
    </lineage>
</organism>
<evidence type="ECO:0000313" key="2">
    <source>
        <dbReference type="EMBL" id="MDP5274714.1"/>
    </source>
</evidence>
<dbReference type="EC" id="2.4.-.-" evidence="2"/>
<evidence type="ECO:0000313" key="3">
    <source>
        <dbReference type="Proteomes" id="UP001231941"/>
    </source>
</evidence>
<feature type="domain" description="Glycosyl transferase family 1" evidence="1">
    <location>
        <begin position="209"/>
        <end position="351"/>
    </location>
</feature>
<keyword evidence="3" id="KW-1185">Reference proteome</keyword>
<dbReference type="InterPro" id="IPR001296">
    <property type="entry name" value="Glyco_trans_1"/>
</dbReference>
<dbReference type="Pfam" id="PF00534">
    <property type="entry name" value="Glycos_transf_1"/>
    <property type="match status" value="1"/>
</dbReference>